<feature type="compositionally biased region" description="Basic and acidic residues" evidence="2">
    <location>
        <begin position="357"/>
        <end position="398"/>
    </location>
</feature>
<dbReference type="AlphaFoldDB" id="A0ABD3RKN8"/>
<reference evidence="5 6" key="1">
    <citation type="submission" date="2024-12" db="EMBL/GenBank/DDBJ databases">
        <title>The unique morphological basis and parallel evolutionary history of personate flowers in Penstemon.</title>
        <authorList>
            <person name="Depatie T.H."/>
            <person name="Wessinger C.A."/>
        </authorList>
    </citation>
    <scope>NUCLEOTIDE SEQUENCE [LARGE SCALE GENOMIC DNA]</scope>
    <source>
        <strain evidence="5">WTNN_2</strain>
        <tissue evidence="5">Leaf</tissue>
    </source>
</reference>
<evidence type="ECO:0000259" key="4">
    <source>
        <dbReference type="Pfam" id="PF26581"/>
    </source>
</evidence>
<keyword evidence="3" id="KW-0812">Transmembrane</keyword>
<dbReference type="Proteomes" id="UP001634393">
    <property type="component" value="Unassembled WGS sequence"/>
</dbReference>
<dbReference type="InterPro" id="IPR039976">
    <property type="entry name" value="WIT1/WIT2"/>
</dbReference>
<evidence type="ECO:0000256" key="1">
    <source>
        <dbReference type="SAM" id="Coils"/>
    </source>
</evidence>
<evidence type="ECO:0000313" key="5">
    <source>
        <dbReference type="EMBL" id="KAL3813514.1"/>
    </source>
</evidence>
<organism evidence="5 6">
    <name type="scientific">Penstemon smallii</name>
    <dbReference type="NCBI Taxonomy" id="265156"/>
    <lineage>
        <taxon>Eukaryota</taxon>
        <taxon>Viridiplantae</taxon>
        <taxon>Streptophyta</taxon>
        <taxon>Embryophyta</taxon>
        <taxon>Tracheophyta</taxon>
        <taxon>Spermatophyta</taxon>
        <taxon>Magnoliopsida</taxon>
        <taxon>eudicotyledons</taxon>
        <taxon>Gunneridae</taxon>
        <taxon>Pentapetalae</taxon>
        <taxon>asterids</taxon>
        <taxon>lamiids</taxon>
        <taxon>Lamiales</taxon>
        <taxon>Plantaginaceae</taxon>
        <taxon>Cheloneae</taxon>
        <taxon>Penstemon</taxon>
    </lineage>
</organism>
<feature type="transmembrane region" description="Helical" evidence="3">
    <location>
        <begin position="657"/>
        <end position="677"/>
    </location>
</feature>
<evidence type="ECO:0000256" key="2">
    <source>
        <dbReference type="SAM" id="MobiDB-lite"/>
    </source>
</evidence>
<keyword evidence="3" id="KW-0472">Membrane</keyword>
<keyword evidence="6" id="KW-1185">Reference proteome</keyword>
<dbReference type="PANTHER" id="PTHR35705:SF1">
    <property type="entry name" value="WPP DOMAIN-INTERACTING TAIL-ANCHORED PROTEIN 1"/>
    <property type="match status" value="1"/>
</dbReference>
<sequence length="679" mass="76080">MGSDAIQDGSASIENASSGELEAESVNIDSLEVVSSGGYITGELESAAETLTRVELDLACSSEKLVNLDILVMHVASRENDFEAFAVEEEHTFKGSVEKAVEFNLLYGYLDSEVRELDSFLSALQTEIASFWGAVSSFRHLDDSFKQMEEKLQDCEESLKLSFEQLSDIKVQSANFRRILSSSSGDEKWKDDNDLAGIETGDLSDIDAKIKMQTAEQQRHVLRMLEKSLAREMDLEKKLSESRQTEEELKLRLQQEVLCMEEEAEDIWERLIVAENSAEILLGVSKELSGKMQMAQFNINGSLQREGELRSTIQDLNEQLEEKDFALQASESSSTELVGKVKSLEQKLSELESQLHGVKDSSEQNKELHSEISKTKYLSDKEKEKASEAEKRSESAEAECKLLRESNLELNKVLSRLKSSTDDATERVEQLERQLKDSEIKRLHAEASAEATQEKQNMLDCTITDMENLIADLKLKVVKAENQTESAEDKCIILSESNAELIEEIDFLRGKMKSLETSLHQAVESKKATAKDISMRTKFIADLILQLALERERLHKQILSLTKKKKVAVKYLHQINNDPSANLIGSHDTKAKVSENDMKNKTSAKENNQEIMGSSTTGYEIGNVPGDSSTNEIKMDDADSTSMSNTVRNIDARQLNFKYVITAVLVLAISGFAAFMFQH</sequence>
<feature type="region of interest" description="Disordered" evidence="2">
    <location>
        <begin position="355"/>
        <end position="398"/>
    </location>
</feature>
<accession>A0ABD3RKN8</accession>
<dbReference type="InterPro" id="IPR058610">
    <property type="entry name" value="WIT1_2_N"/>
</dbReference>
<gene>
    <name evidence="5" type="ORF">ACJIZ3_014782</name>
</gene>
<keyword evidence="1" id="KW-0175">Coiled coil</keyword>
<proteinExistence type="predicted"/>
<dbReference type="EMBL" id="JBJXBP010000008">
    <property type="protein sequence ID" value="KAL3813514.1"/>
    <property type="molecule type" value="Genomic_DNA"/>
</dbReference>
<feature type="coiled-coil region" evidence="1">
    <location>
        <begin position="138"/>
        <end position="165"/>
    </location>
</feature>
<protein>
    <recommendedName>
        <fullName evidence="4">WIT1/2 N-terminal helical bundle domain-containing protein</fullName>
    </recommendedName>
</protein>
<comment type="caution">
    <text evidence="5">The sequence shown here is derived from an EMBL/GenBank/DDBJ whole genome shotgun (WGS) entry which is preliminary data.</text>
</comment>
<name>A0ABD3RKN8_9LAMI</name>
<dbReference type="Pfam" id="PF26581">
    <property type="entry name" value="WIT1_2_N"/>
    <property type="match status" value="1"/>
</dbReference>
<dbReference type="SUPFAM" id="SSF57997">
    <property type="entry name" value="Tropomyosin"/>
    <property type="match status" value="2"/>
</dbReference>
<evidence type="ECO:0000313" key="6">
    <source>
        <dbReference type="Proteomes" id="UP001634393"/>
    </source>
</evidence>
<evidence type="ECO:0000256" key="3">
    <source>
        <dbReference type="SAM" id="Phobius"/>
    </source>
</evidence>
<dbReference type="PANTHER" id="PTHR35705">
    <property type="entry name" value="WPP DOMAIN-INTERACTING TAIL-ANCHORED PROTEIN 1"/>
    <property type="match status" value="1"/>
</dbReference>
<keyword evidence="3" id="KW-1133">Transmembrane helix</keyword>
<feature type="domain" description="WIT1/2 N-terminal helical bundle" evidence="4">
    <location>
        <begin position="44"/>
        <end position="182"/>
    </location>
</feature>
<feature type="coiled-coil region" evidence="1">
    <location>
        <begin position="232"/>
        <end position="263"/>
    </location>
</feature>